<evidence type="ECO:0000256" key="2">
    <source>
        <dbReference type="ARBA" id="ARBA00004496"/>
    </source>
</evidence>
<dbReference type="CDD" id="cd06898">
    <property type="entry name" value="PX_SNX10"/>
    <property type="match status" value="1"/>
</dbReference>
<reference evidence="14" key="1">
    <citation type="journal article" date="2004" name="Nature">
        <title>Genome duplication in the teleost fish Tetraodon nigroviridis reveals the early vertebrate proto-karyotype.</title>
        <authorList>
            <person name="Jaillon O."/>
            <person name="Aury J.-M."/>
            <person name="Brunet F."/>
            <person name="Petit J.-L."/>
            <person name="Stange-Thomann N."/>
            <person name="Mauceli E."/>
            <person name="Bouneau L."/>
            <person name="Fischer C."/>
            <person name="Ozouf-Costaz C."/>
            <person name="Bernot A."/>
            <person name="Nicaud S."/>
            <person name="Jaffe D."/>
            <person name="Fisher S."/>
            <person name="Lutfalla G."/>
            <person name="Dossat C."/>
            <person name="Segurens B."/>
            <person name="Dasilva C."/>
            <person name="Salanoubat M."/>
            <person name="Levy M."/>
            <person name="Boudet N."/>
            <person name="Castellano S."/>
            <person name="Anthouard V."/>
            <person name="Jubin C."/>
            <person name="Castelli V."/>
            <person name="Katinka M."/>
            <person name="Vacherie B."/>
            <person name="Biemont C."/>
            <person name="Skalli Z."/>
            <person name="Cattolico L."/>
            <person name="Poulain J."/>
            <person name="De Berardinis V."/>
            <person name="Cruaud C."/>
            <person name="Duprat S."/>
            <person name="Brottier P."/>
            <person name="Coutanceau J.-P."/>
            <person name="Gouzy J."/>
            <person name="Parra G."/>
            <person name="Lardier G."/>
            <person name="Chapple C."/>
            <person name="McKernan K.J."/>
            <person name="McEwan P."/>
            <person name="Bosak S."/>
            <person name="Kellis M."/>
            <person name="Volff J.-N."/>
            <person name="Guigo R."/>
            <person name="Zody M.C."/>
            <person name="Mesirov J."/>
            <person name="Lindblad-Toh K."/>
            <person name="Birren B."/>
            <person name="Nusbaum C."/>
            <person name="Kahn D."/>
            <person name="Robinson-Rechavi M."/>
            <person name="Laudet V."/>
            <person name="Schachter V."/>
            <person name="Quetier F."/>
            <person name="Saurin W."/>
            <person name="Scarpelli C."/>
            <person name="Wincker P."/>
            <person name="Lander E.S."/>
            <person name="Weissenbach J."/>
            <person name="Roest Crollius H."/>
        </authorList>
    </citation>
    <scope>NUCLEOTIDE SEQUENCE [LARGE SCALE GENOMIC DNA]</scope>
</reference>
<dbReference type="GeneTree" id="ENSGT00940000160113"/>
<feature type="region of interest" description="Disordered" evidence="11">
    <location>
        <begin position="154"/>
        <end position="182"/>
    </location>
</feature>
<keyword evidence="6" id="KW-0967">Endosome</keyword>
<evidence type="ECO:0000256" key="1">
    <source>
        <dbReference type="ARBA" id="ARBA00004177"/>
    </source>
</evidence>
<reference evidence="13" key="3">
    <citation type="submission" date="2025-09" db="UniProtKB">
        <authorList>
            <consortium name="Ensembl"/>
        </authorList>
    </citation>
    <scope>IDENTIFICATION</scope>
</reference>
<proteinExistence type="inferred from homology"/>
<dbReference type="SMART" id="SM00312">
    <property type="entry name" value="PX"/>
    <property type="match status" value="1"/>
</dbReference>
<keyword evidence="9" id="KW-0472">Membrane</keyword>
<dbReference type="Pfam" id="PF00787">
    <property type="entry name" value="PX"/>
    <property type="match status" value="1"/>
</dbReference>
<evidence type="ECO:0000256" key="5">
    <source>
        <dbReference type="ARBA" id="ARBA00022490"/>
    </source>
</evidence>
<dbReference type="Gene3D" id="3.30.1520.10">
    <property type="entry name" value="Phox-like domain"/>
    <property type="match status" value="1"/>
</dbReference>
<evidence type="ECO:0000256" key="4">
    <source>
        <dbReference type="ARBA" id="ARBA00022448"/>
    </source>
</evidence>
<dbReference type="PROSITE" id="PS50195">
    <property type="entry name" value="PX"/>
    <property type="match status" value="1"/>
</dbReference>
<sequence>VSNCAQEFVAVRVQDPRVRNEGSWNSFVDYKIFLHTNSKAFTAKTSCVRRRYSEFVWLKKQLQKNAGLVPVPDLPAKSIFYYWNEDFLEGRRKGLQAFLDKVVHMTVCLSDSQLHLFLQTQLSLAHIQDCVQGHTPFTVTDAILTYASSNQGFAQAQQEEPAKESELAVSYESTESPAPHQPSLLAQEVRPDLLLGPDSHQVERFRPAPRGGLEHKEKPLIRVLQKNGQMEAVLEEWSGAGVSFFLGDDHAEPERPGLEDRSQLRGCRLQTPVQVHSTAGAGSEVGCEVEQSVTLSLEEKTVPSDAEEQPDPPREEEEEEEKGSLPDLDYLDAEAQGVLDLERVAEVKNEEEKQAEITERARAEPEINVDRLERSEDTQVERRADDKDEDGRSLPSSNGSIAKVSDEESDCEEVRDFNQDEKCCSKACGQEAPLWPTDDSIRNITDVHSNGRAQDEEPQDQARASHLGQSVFMNSTPTSGDQTENSDFSIIETSCSPGNS</sequence>
<keyword evidence="5" id="KW-0963">Cytoplasm</keyword>
<evidence type="ECO:0000259" key="12">
    <source>
        <dbReference type="PROSITE" id="PS50195"/>
    </source>
</evidence>
<keyword evidence="7" id="KW-0653">Protein transport</keyword>
<dbReference type="GO" id="GO:0016050">
    <property type="term" value="P:vesicle organization"/>
    <property type="evidence" value="ECO:0007669"/>
    <property type="project" value="TreeGrafter"/>
</dbReference>
<feature type="compositionally biased region" description="Basic and acidic residues" evidence="11">
    <location>
        <begin position="340"/>
        <end position="392"/>
    </location>
</feature>
<dbReference type="InterPro" id="IPR036871">
    <property type="entry name" value="PX_dom_sf"/>
</dbReference>
<dbReference type="Ensembl" id="ENSTNIT00000013185.1">
    <property type="protein sequence ID" value="ENSTNIP00000012993.1"/>
    <property type="gene ID" value="ENSTNIG00000010096.1"/>
</dbReference>
<evidence type="ECO:0000256" key="6">
    <source>
        <dbReference type="ARBA" id="ARBA00022753"/>
    </source>
</evidence>
<dbReference type="Proteomes" id="UP000007303">
    <property type="component" value="Unassembled WGS sequence"/>
</dbReference>
<evidence type="ECO:0000313" key="13">
    <source>
        <dbReference type="Ensembl" id="ENSTNIP00000012993.1"/>
    </source>
</evidence>
<feature type="domain" description="PX" evidence="12">
    <location>
        <begin position="8"/>
        <end position="124"/>
    </location>
</feature>
<evidence type="ECO:0000256" key="8">
    <source>
        <dbReference type="ARBA" id="ARBA00023121"/>
    </source>
</evidence>
<dbReference type="GO" id="GO:0005768">
    <property type="term" value="C:endosome"/>
    <property type="evidence" value="ECO:0007669"/>
    <property type="project" value="UniProtKB-SubCell"/>
</dbReference>
<feature type="region of interest" description="Disordered" evidence="11">
    <location>
        <begin position="434"/>
        <end position="500"/>
    </location>
</feature>
<evidence type="ECO:0000256" key="11">
    <source>
        <dbReference type="SAM" id="MobiDB-lite"/>
    </source>
</evidence>
<comment type="subcellular location">
    <subcellularLocation>
        <location evidence="2">Cytoplasm</location>
    </subcellularLocation>
    <subcellularLocation>
        <location evidence="10">Endomembrane system</location>
        <topology evidence="10">Peripheral membrane protein</topology>
        <orientation evidence="10">Cytoplasmic side</orientation>
    </subcellularLocation>
    <subcellularLocation>
        <location evidence="1">Endosome</location>
    </subcellularLocation>
</comment>
<dbReference type="SUPFAM" id="SSF64268">
    <property type="entry name" value="PX domain"/>
    <property type="match status" value="1"/>
</dbReference>
<dbReference type="InterPro" id="IPR043544">
    <property type="entry name" value="SNX10/11"/>
</dbReference>
<evidence type="ECO:0000256" key="3">
    <source>
        <dbReference type="ARBA" id="ARBA00010883"/>
    </source>
</evidence>
<keyword evidence="4" id="KW-0813">Transport</keyword>
<dbReference type="PANTHER" id="PTHR46209:SF1">
    <property type="entry name" value="SORTING NEXIN-11"/>
    <property type="match status" value="1"/>
</dbReference>
<dbReference type="STRING" id="99883.ENSTNIP00000012993"/>
<evidence type="ECO:0000313" key="14">
    <source>
        <dbReference type="Proteomes" id="UP000007303"/>
    </source>
</evidence>
<protein>
    <submittedName>
        <fullName evidence="13">Sorting nexin 11</fullName>
    </submittedName>
</protein>
<evidence type="ECO:0000256" key="10">
    <source>
        <dbReference type="ARBA" id="ARBA00029433"/>
    </source>
</evidence>
<feature type="compositionally biased region" description="Polar residues" evidence="11">
    <location>
        <begin position="467"/>
        <end position="500"/>
    </location>
</feature>
<dbReference type="AlphaFoldDB" id="H3CXK8"/>
<evidence type="ECO:0000256" key="7">
    <source>
        <dbReference type="ARBA" id="ARBA00022927"/>
    </source>
</evidence>
<dbReference type="HOGENOM" id="CLU_524737_0_0_1"/>
<feature type="compositionally biased region" description="Polar residues" evidence="11">
    <location>
        <begin position="442"/>
        <end position="452"/>
    </location>
</feature>
<dbReference type="InterPro" id="IPR001683">
    <property type="entry name" value="PX_dom"/>
</dbReference>
<feature type="region of interest" description="Disordered" evidence="11">
    <location>
        <begin position="276"/>
        <end position="413"/>
    </location>
</feature>
<gene>
    <name evidence="13" type="primary">SNX11</name>
</gene>
<feature type="compositionally biased region" description="Acidic residues" evidence="11">
    <location>
        <begin position="305"/>
        <end position="321"/>
    </location>
</feature>
<reference evidence="13" key="2">
    <citation type="submission" date="2025-08" db="UniProtKB">
        <authorList>
            <consortium name="Ensembl"/>
        </authorList>
    </citation>
    <scope>IDENTIFICATION</scope>
</reference>
<dbReference type="InParanoid" id="H3CXK8"/>
<dbReference type="PANTHER" id="PTHR46209">
    <property type="entry name" value="PX DOMAIN-CONTAINING PROTEIN"/>
    <property type="match status" value="1"/>
</dbReference>
<dbReference type="GO" id="GO:0006886">
    <property type="term" value="P:intracellular protein transport"/>
    <property type="evidence" value="ECO:0007669"/>
    <property type="project" value="InterPro"/>
</dbReference>
<organism evidence="13 14">
    <name type="scientific">Tetraodon nigroviridis</name>
    <name type="common">Spotted green pufferfish</name>
    <name type="synonym">Chelonodon nigroviridis</name>
    <dbReference type="NCBI Taxonomy" id="99883"/>
    <lineage>
        <taxon>Eukaryota</taxon>
        <taxon>Metazoa</taxon>
        <taxon>Chordata</taxon>
        <taxon>Craniata</taxon>
        <taxon>Vertebrata</taxon>
        <taxon>Euteleostomi</taxon>
        <taxon>Actinopterygii</taxon>
        <taxon>Neopterygii</taxon>
        <taxon>Teleostei</taxon>
        <taxon>Neoteleostei</taxon>
        <taxon>Acanthomorphata</taxon>
        <taxon>Eupercaria</taxon>
        <taxon>Tetraodontiformes</taxon>
        <taxon>Tetradontoidea</taxon>
        <taxon>Tetraodontidae</taxon>
        <taxon>Tetraodon</taxon>
    </lineage>
</organism>
<comment type="similarity">
    <text evidence="3">Belongs to the sorting nexin family.</text>
</comment>
<name>H3CXK8_TETNG</name>
<accession>H3CXK8</accession>
<keyword evidence="8" id="KW-0446">Lipid-binding</keyword>
<evidence type="ECO:0000256" key="9">
    <source>
        <dbReference type="ARBA" id="ARBA00023136"/>
    </source>
</evidence>
<dbReference type="GO" id="GO:1901981">
    <property type="term" value="F:phosphatidylinositol phosphate binding"/>
    <property type="evidence" value="ECO:0007669"/>
    <property type="project" value="TreeGrafter"/>
</dbReference>
<keyword evidence="14" id="KW-1185">Reference proteome</keyword>